<gene>
    <name evidence="3" type="primary">LOC117650392</name>
</gene>
<dbReference type="RefSeq" id="XP_034249688.1">
    <property type="nucleotide sequence ID" value="XM_034393797.1"/>
</dbReference>
<dbReference type="GeneID" id="117650392"/>
<evidence type="ECO:0000313" key="3">
    <source>
        <dbReference type="RefSeq" id="XP_034249688.1"/>
    </source>
</evidence>
<sequence length="890" mass="100020">MCSLDGYRGACNGSLFTKDTFTHEDWYLLKLRTKAPVLIKVCKNHRMNYLFFYASNQKKCCDPYSRHHKPVDGTREITMHMHMKSKACTLFSTLIPGQKLCKNCYSMISSELAKIFSDSSPADSQERFQTSGELAARVVAVAGSVGNVIGVPTPPEANLDLDQQEAGTARDSTSSRGHQGAPPSKPMDESQDLFADEEEDGQLEKEEKEGQHKKEEEGEQHKYNTRSTDPAASKDKNRGKPNLGEGMSSSSSSEEVVYTLGYLPSHSQEALKKLGVVTDAVVESPIQKRKLAGQTYAPNKIQKIEDKLEDLFIEAGASPSIKTPEKLFQTQTMDALMHKFEVSKSKAEKIRVLSVALVSMTQTAVLETFGPVGATSYMIKKTAELMKLDNQGILPVPVPKKGRPLPEETVKAIQSFYEDDEHASRVMPGKKDFVCVLENGVGIQKQKRLVLCNLKELHVLFEKHTGIKVSFSTFAKHRPKHCVLAGAAGTHTVCVCKYHQNFKLMNDAIDMKECDEKFCSYKDVMASVLCDPPTADCYLNACCPKCPGFQPLQKKMLEYLDANFIDTLTYDQWTSTDRCDLETLLKKSDDFVETYIEKLKILLPHHHIAKEQAAYLRKAKEELKQGEVLVICDFAENYTCLVQDSIQSYYWKQDQVTLHPFCAYYKDENYELKQVSYTIVSEYMKHSITAVHTFQKKLVEFLRPIVPGMKLIKYFSDGAAQQYKNRFNVMKIDYHEKDFGVKGEWNFFATSHGKGPCDGQAGALKREACKASLQMKLIRNPTEFYKWAKARQDTQDGTKVCFVSSQEVLECEADLEPRFARALKIPDLRSSHAFIPNVPSEVETKILSSAVSGTIVPVELKRKEPLAEHRTPGQCVTVVSGAGWKPALIR</sequence>
<dbReference type="Proteomes" id="UP000515158">
    <property type="component" value="Unplaced"/>
</dbReference>
<dbReference type="KEGG" id="tpal:117650392"/>
<proteinExistence type="predicted"/>
<dbReference type="InParanoid" id="A0A6P8ZWC6"/>
<organism evidence="3">
    <name type="scientific">Thrips palmi</name>
    <name type="common">Melon thrips</name>
    <dbReference type="NCBI Taxonomy" id="161013"/>
    <lineage>
        <taxon>Eukaryota</taxon>
        <taxon>Metazoa</taxon>
        <taxon>Ecdysozoa</taxon>
        <taxon>Arthropoda</taxon>
        <taxon>Hexapoda</taxon>
        <taxon>Insecta</taxon>
        <taxon>Pterygota</taxon>
        <taxon>Neoptera</taxon>
        <taxon>Paraneoptera</taxon>
        <taxon>Thysanoptera</taxon>
        <taxon>Terebrantia</taxon>
        <taxon>Thripoidea</taxon>
        <taxon>Thripidae</taxon>
        <taxon>Thrips</taxon>
    </lineage>
</organism>
<dbReference type="PANTHER" id="PTHR46601:SF1">
    <property type="entry name" value="ADF-H DOMAIN-CONTAINING PROTEIN"/>
    <property type="match status" value="1"/>
</dbReference>
<evidence type="ECO:0000256" key="1">
    <source>
        <dbReference type="SAM" id="MobiDB-lite"/>
    </source>
</evidence>
<feature type="region of interest" description="Disordered" evidence="1">
    <location>
        <begin position="153"/>
        <end position="253"/>
    </location>
</feature>
<feature type="compositionally biased region" description="Acidic residues" evidence="1">
    <location>
        <begin position="189"/>
        <end position="201"/>
    </location>
</feature>
<dbReference type="PANTHER" id="PTHR46601">
    <property type="entry name" value="ULP_PROTEASE DOMAIN-CONTAINING PROTEIN"/>
    <property type="match status" value="1"/>
</dbReference>
<keyword evidence="2" id="KW-1185">Reference proteome</keyword>
<protein>
    <submittedName>
        <fullName evidence="3">Uncharacterized protein LOC117650392</fullName>
    </submittedName>
</protein>
<dbReference type="OrthoDB" id="10062343at2759"/>
<reference evidence="3" key="1">
    <citation type="submission" date="2025-08" db="UniProtKB">
        <authorList>
            <consortium name="RefSeq"/>
        </authorList>
    </citation>
    <scope>IDENTIFICATION</scope>
    <source>
        <tissue evidence="3">Total insect</tissue>
    </source>
</reference>
<name>A0A6P8ZWC6_THRPL</name>
<evidence type="ECO:0000313" key="2">
    <source>
        <dbReference type="Proteomes" id="UP000515158"/>
    </source>
</evidence>
<dbReference type="AlphaFoldDB" id="A0A6P8ZWC6"/>
<feature type="compositionally biased region" description="Basic and acidic residues" evidence="1">
    <location>
        <begin position="202"/>
        <end position="222"/>
    </location>
</feature>
<accession>A0A6P8ZWC6</accession>